<dbReference type="Pfam" id="PF03734">
    <property type="entry name" value="YkuD"/>
    <property type="match status" value="1"/>
</dbReference>
<organism evidence="10 11">
    <name type="scientific">Eggerthella guodeyinii</name>
    <dbReference type="NCBI Taxonomy" id="2690837"/>
    <lineage>
        <taxon>Bacteria</taxon>
        <taxon>Bacillati</taxon>
        <taxon>Actinomycetota</taxon>
        <taxon>Coriobacteriia</taxon>
        <taxon>Eggerthellales</taxon>
        <taxon>Eggerthellaceae</taxon>
        <taxon>Eggerthella</taxon>
    </lineage>
</organism>
<dbReference type="GO" id="GO:0071972">
    <property type="term" value="F:peptidoglycan L,D-transpeptidase activity"/>
    <property type="evidence" value="ECO:0007669"/>
    <property type="project" value="TreeGrafter"/>
</dbReference>
<evidence type="ECO:0000256" key="8">
    <source>
        <dbReference type="SAM" id="Phobius"/>
    </source>
</evidence>
<dbReference type="PANTHER" id="PTHR30582:SF33">
    <property type="entry name" value="EXPORTED PROTEIN"/>
    <property type="match status" value="1"/>
</dbReference>
<dbReference type="Gene3D" id="2.40.440.10">
    <property type="entry name" value="L,D-transpeptidase catalytic domain-like"/>
    <property type="match status" value="1"/>
</dbReference>
<protein>
    <submittedName>
        <fullName evidence="10">L,D-transpeptidase/peptidoglycan binding protein</fullName>
    </submittedName>
</protein>
<dbReference type="RefSeq" id="WP_160942907.1">
    <property type="nucleotide sequence ID" value="NZ_CP063310.1"/>
</dbReference>
<evidence type="ECO:0000256" key="7">
    <source>
        <dbReference type="SAM" id="MobiDB-lite"/>
    </source>
</evidence>
<dbReference type="PROSITE" id="PS52029">
    <property type="entry name" value="LD_TPASE"/>
    <property type="match status" value="1"/>
</dbReference>
<keyword evidence="8" id="KW-0812">Transmembrane</keyword>
<gene>
    <name evidence="10" type="ORF">GS424_004585</name>
</gene>
<proteinExistence type="predicted"/>
<comment type="pathway">
    <text evidence="1 6">Cell wall biogenesis; peptidoglycan biosynthesis.</text>
</comment>
<dbReference type="AlphaFoldDB" id="A0A6L7IVA9"/>
<dbReference type="InterPro" id="IPR005490">
    <property type="entry name" value="LD_TPept_cat_dom"/>
</dbReference>
<feature type="domain" description="L,D-TPase catalytic" evidence="9">
    <location>
        <begin position="407"/>
        <end position="537"/>
    </location>
</feature>
<dbReference type="GO" id="GO:0018104">
    <property type="term" value="P:peptidoglycan-protein cross-linking"/>
    <property type="evidence" value="ECO:0007669"/>
    <property type="project" value="TreeGrafter"/>
</dbReference>
<dbReference type="Gene3D" id="3.10.20.800">
    <property type="match status" value="1"/>
</dbReference>
<feature type="compositionally biased region" description="Low complexity" evidence="7">
    <location>
        <begin position="57"/>
        <end position="67"/>
    </location>
</feature>
<evidence type="ECO:0000256" key="6">
    <source>
        <dbReference type="PROSITE-ProRule" id="PRU01373"/>
    </source>
</evidence>
<dbReference type="InterPro" id="IPR022029">
    <property type="entry name" value="YoaR-like_PG-bd"/>
</dbReference>
<keyword evidence="8" id="KW-0472">Membrane</keyword>
<dbReference type="GO" id="GO:0008360">
    <property type="term" value="P:regulation of cell shape"/>
    <property type="evidence" value="ECO:0007669"/>
    <property type="project" value="UniProtKB-UniRule"/>
</dbReference>
<feature type="region of interest" description="Disordered" evidence="7">
    <location>
        <begin position="1"/>
        <end position="67"/>
    </location>
</feature>
<dbReference type="Pfam" id="PF12229">
    <property type="entry name" value="PG_binding_4"/>
    <property type="match status" value="1"/>
</dbReference>
<evidence type="ECO:0000256" key="2">
    <source>
        <dbReference type="ARBA" id="ARBA00022679"/>
    </source>
</evidence>
<dbReference type="InterPro" id="IPR050979">
    <property type="entry name" value="LD-transpeptidase"/>
</dbReference>
<evidence type="ECO:0000313" key="10">
    <source>
        <dbReference type="EMBL" id="QOS69123.1"/>
    </source>
</evidence>
<dbReference type="PANTHER" id="PTHR30582">
    <property type="entry name" value="L,D-TRANSPEPTIDASE"/>
    <property type="match status" value="1"/>
</dbReference>
<dbReference type="UniPathway" id="UPA00219"/>
<dbReference type="KEGG" id="egd:GS424_004585"/>
<keyword evidence="8" id="KW-1133">Transmembrane helix</keyword>
<keyword evidence="4 6" id="KW-0573">Peptidoglycan synthesis</keyword>
<evidence type="ECO:0000256" key="3">
    <source>
        <dbReference type="ARBA" id="ARBA00022960"/>
    </source>
</evidence>
<dbReference type="CDD" id="cd16913">
    <property type="entry name" value="YkuD_like"/>
    <property type="match status" value="1"/>
</dbReference>
<reference evidence="10 11" key="1">
    <citation type="submission" date="2020-10" db="EMBL/GenBank/DDBJ databases">
        <title>Eggerthella sp. nov., isolated from human feces.</title>
        <authorList>
            <person name="Yajun G."/>
        </authorList>
    </citation>
    <scope>NUCLEOTIDE SEQUENCE [LARGE SCALE GENOMIC DNA]</scope>
    <source>
        <strain evidence="10 11">HF-1101</strain>
    </source>
</reference>
<evidence type="ECO:0000313" key="11">
    <source>
        <dbReference type="Proteomes" id="UP000478463"/>
    </source>
</evidence>
<dbReference type="InterPro" id="IPR038054">
    <property type="entry name" value="LD_TPept-like_central_sf"/>
</dbReference>
<keyword evidence="5 6" id="KW-0961">Cell wall biogenesis/degradation</keyword>
<evidence type="ECO:0000259" key="9">
    <source>
        <dbReference type="PROSITE" id="PS52029"/>
    </source>
</evidence>
<keyword evidence="3 6" id="KW-0133">Cell shape</keyword>
<dbReference type="GO" id="GO:0005576">
    <property type="term" value="C:extracellular region"/>
    <property type="evidence" value="ECO:0007669"/>
    <property type="project" value="TreeGrafter"/>
</dbReference>
<accession>A0A6L7IVA9</accession>
<dbReference type="EMBL" id="CP063310">
    <property type="protein sequence ID" value="QOS69123.1"/>
    <property type="molecule type" value="Genomic_DNA"/>
</dbReference>
<dbReference type="SUPFAM" id="SSF141523">
    <property type="entry name" value="L,D-transpeptidase catalytic domain-like"/>
    <property type="match status" value="1"/>
</dbReference>
<dbReference type="Proteomes" id="UP000478463">
    <property type="component" value="Chromosome"/>
</dbReference>
<feature type="active site" description="Nucleophile" evidence="6">
    <location>
        <position position="513"/>
    </location>
</feature>
<feature type="active site" description="Proton donor/acceptor" evidence="6">
    <location>
        <position position="491"/>
    </location>
</feature>
<evidence type="ECO:0000256" key="5">
    <source>
        <dbReference type="ARBA" id="ARBA00023316"/>
    </source>
</evidence>
<feature type="compositionally biased region" description="Basic and acidic residues" evidence="7">
    <location>
        <begin position="1"/>
        <end position="14"/>
    </location>
</feature>
<name>A0A6L7IVA9_9ACTN</name>
<sequence length="538" mass="57948">MTPEHDTQGQDDGRQATPSHDVDGFDAPPDRFTSFVPASRGARPGPAHGIPANPANPGSRRGPSRQRPAFTKKTAFIAVGALVGVVAIVYLAGAFAFMDRFMPNTTIMGKDVSLKTTAEVQDLLTDVAKSYQLDVSGQGFSLTLTSSDLGTAINSQSVTDAMHADASPWAWPVEIFAAHDETDKLATSNGKLDEAVRKAVETFNEQAEAPRNAGLDYDGGSSRFVVRAETVGTALDADKVVEAVNAAVAELESSVVLTEDALQQPTLFSDDERLAKSADDANALLQADFSLNLGDTPVAQVDADQIADWMRLRDDASVGIDEQLVAAWVQDTASACNTYQARRTFTRADGKEVTVSGGVYGWIIDKDKLQETIMNGVNSAQTGDVAIPCEQEAGAYDGLHGRDWGKRYVDVDLGEQHARLYDDQGSLVWESDVVTGTPDGEHDTPEGIYVINGKESPSKLIGQMEPETGEPEYKTEVKTWMPFVENYIGFHDAEWQSAFGGSRYSSGYGSHGCVNLPPDKSVELYDLIEVGDVVVSHW</sequence>
<dbReference type="GO" id="GO:0071555">
    <property type="term" value="P:cell wall organization"/>
    <property type="evidence" value="ECO:0007669"/>
    <property type="project" value="UniProtKB-UniRule"/>
</dbReference>
<keyword evidence="2" id="KW-0808">Transferase</keyword>
<feature type="transmembrane region" description="Helical" evidence="8">
    <location>
        <begin position="75"/>
        <end position="98"/>
    </location>
</feature>
<dbReference type="InterPro" id="IPR038063">
    <property type="entry name" value="Transpep_catalytic_dom"/>
</dbReference>
<dbReference type="GO" id="GO:0016740">
    <property type="term" value="F:transferase activity"/>
    <property type="evidence" value="ECO:0007669"/>
    <property type="project" value="UniProtKB-KW"/>
</dbReference>
<evidence type="ECO:0000256" key="4">
    <source>
        <dbReference type="ARBA" id="ARBA00022984"/>
    </source>
</evidence>
<evidence type="ECO:0000256" key="1">
    <source>
        <dbReference type="ARBA" id="ARBA00004752"/>
    </source>
</evidence>
<dbReference type="SUPFAM" id="SSF143985">
    <property type="entry name" value="L,D-transpeptidase pre-catalytic domain-like"/>
    <property type="match status" value="1"/>
</dbReference>